<comment type="caution">
    <text evidence="1">The sequence shown here is derived from an EMBL/GenBank/DDBJ whole genome shotgun (WGS) entry which is preliminary data.</text>
</comment>
<dbReference type="GO" id="GO:0070914">
    <property type="term" value="P:UV-damage excision repair"/>
    <property type="evidence" value="ECO:0007669"/>
    <property type="project" value="TreeGrafter"/>
</dbReference>
<dbReference type="EMBL" id="CAAE01015124">
    <property type="protein sequence ID" value="CAG13260.1"/>
    <property type="molecule type" value="Genomic_DNA"/>
</dbReference>
<protein>
    <submittedName>
        <fullName evidence="1">(spotted green pufferfish) hypothetical protein</fullName>
    </submittedName>
</protein>
<dbReference type="InterPro" id="IPR022652">
    <property type="entry name" value="Znf_XPA_CS"/>
</dbReference>
<name>Q4REC2_TETNG</name>
<dbReference type="PANTHER" id="PTHR10142">
    <property type="entry name" value="DNA REPAIR PROTEIN COMPLEMENTING XP-A CELLS"/>
    <property type="match status" value="1"/>
</dbReference>
<dbReference type="KEGG" id="tng:GSTEN00035822G001"/>
<dbReference type="GO" id="GO:0006284">
    <property type="term" value="P:base-excision repair"/>
    <property type="evidence" value="ECO:0007669"/>
    <property type="project" value="TreeGrafter"/>
</dbReference>
<dbReference type="InterPro" id="IPR000465">
    <property type="entry name" value="XPA/RAD14"/>
</dbReference>
<proteinExistence type="predicted"/>
<dbReference type="GO" id="GO:0003684">
    <property type="term" value="F:damaged DNA binding"/>
    <property type="evidence" value="ECO:0007669"/>
    <property type="project" value="InterPro"/>
</dbReference>
<feature type="non-terminal residue" evidence="1">
    <location>
        <position position="1"/>
    </location>
</feature>
<evidence type="ECO:0000313" key="1">
    <source>
        <dbReference type="EMBL" id="CAG13260.1"/>
    </source>
</evidence>
<dbReference type="OrthoDB" id="68328at2759"/>
<sequence>KTVDSGAGFFIEEEEDGEEELATKRIVHQPAPVIEPDYLVCDDCQKPFMDSYLSNSFDLCVCDSCRWRRGAWRCGVPKRHWMRPKNHGKRTKSCRDKNGSTRRSKVSFYLKGKHTNINCGCLRECELECVVCAAELRRAVRSSVWTKDTSIHQHQYGPEEVVDPEEDLYKKTCSTCGHELTYEKM</sequence>
<dbReference type="AlphaFoldDB" id="Q4REC2"/>
<dbReference type="GO" id="GO:1901255">
    <property type="term" value="P:nucleotide-excision repair involved in interstrand cross-link repair"/>
    <property type="evidence" value="ECO:0007669"/>
    <property type="project" value="TreeGrafter"/>
</dbReference>
<organism evidence="1">
    <name type="scientific">Tetraodon nigroviridis</name>
    <name type="common">Spotted green pufferfish</name>
    <name type="synonym">Chelonodon nigroviridis</name>
    <dbReference type="NCBI Taxonomy" id="99883"/>
    <lineage>
        <taxon>Eukaryota</taxon>
        <taxon>Metazoa</taxon>
        <taxon>Chordata</taxon>
        <taxon>Craniata</taxon>
        <taxon>Vertebrata</taxon>
        <taxon>Euteleostomi</taxon>
        <taxon>Actinopterygii</taxon>
        <taxon>Neopterygii</taxon>
        <taxon>Teleostei</taxon>
        <taxon>Neoteleostei</taxon>
        <taxon>Acanthomorphata</taxon>
        <taxon>Eupercaria</taxon>
        <taxon>Tetraodontiformes</taxon>
        <taxon>Tetradontoidea</taxon>
        <taxon>Tetraodontidae</taxon>
        <taxon>Tetraodon</taxon>
    </lineage>
</organism>
<dbReference type="GO" id="GO:0000110">
    <property type="term" value="C:nucleotide-excision repair factor 1 complex"/>
    <property type="evidence" value="ECO:0007669"/>
    <property type="project" value="TreeGrafter"/>
</dbReference>
<gene>
    <name evidence="1" type="ORF">GSTENG00035822001</name>
</gene>
<reference evidence="1" key="2">
    <citation type="submission" date="2004-02" db="EMBL/GenBank/DDBJ databases">
        <authorList>
            <consortium name="Genoscope"/>
            <consortium name="Whitehead Institute Centre for Genome Research"/>
        </authorList>
    </citation>
    <scope>NUCLEOTIDE SEQUENCE</scope>
</reference>
<dbReference type="SUPFAM" id="SSF57716">
    <property type="entry name" value="Glucocorticoid receptor-like (DNA-binding domain)"/>
    <property type="match status" value="1"/>
</dbReference>
<dbReference type="PANTHER" id="PTHR10142:SF0">
    <property type="entry name" value="DNA REPAIR PROTEIN COMPLEMENTING XP-A CELLS"/>
    <property type="match status" value="1"/>
</dbReference>
<accession>Q4REC2</accession>
<reference evidence="1" key="1">
    <citation type="journal article" date="2004" name="Nature">
        <title>Genome duplication in the teleost fish Tetraodon nigroviridis reveals the early vertebrate proto-karyotype.</title>
        <authorList>
            <person name="Jaillon O."/>
            <person name="Aury J.-M."/>
            <person name="Brunet F."/>
            <person name="Petit J.-L."/>
            <person name="Stange-Thomann N."/>
            <person name="Mauceli E."/>
            <person name="Bouneau L."/>
            <person name="Fischer C."/>
            <person name="Ozouf-Costaz C."/>
            <person name="Bernot A."/>
            <person name="Nicaud S."/>
            <person name="Jaffe D."/>
            <person name="Fisher S."/>
            <person name="Lutfalla G."/>
            <person name="Dossat C."/>
            <person name="Segurens B."/>
            <person name="Dasilva C."/>
            <person name="Salanoubat M."/>
            <person name="Levy M."/>
            <person name="Boudet N."/>
            <person name="Castellano S."/>
            <person name="Anthouard V."/>
            <person name="Jubin C."/>
            <person name="Castelli V."/>
            <person name="Katinka M."/>
            <person name="Vacherie B."/>
            <person name="Biemont C."/>
            <person name="Skalli Z."/>
            <person name="Cattolico L."/>
            <person name="Poulain J."/>
            <person name="De Berardinis V."/>
            <person name="Cruaud C."/>
            <person name="Duprat S."/>
            <person name="Brottier P."/>
            <person name="Coutanceau J.-P."/>
            <person name="Gouzy J."/>
            <person name="Parra G."/>
            <person name="Lardier G."/>
            <person name="Chapple C."/>
            <person name="McKernan K.J."/>
            <person name="McEwan P."/>
            <person name="Bosak S."/>
            <person name="Kellis M."/>
            <person name="Volff J.-N."/>
            <person name="Guigo R."/>
            <person name="Zody M.C."/>
            <person name="Mesirov J."/>
            <person name="Lindblad-Toh K."/>
            <person name="Birren B."/>
            <person name="Nusbaum C."/>
            <person name="Kahn D."/>
            <person name="Robinson-Rechavi M."/>
            <person name="Laudet V."/>
            <person name="Schachter V."/>
            <person name="Quetier F."/>
            <person name="Saurin W."/>
            <person name="Scarpelli C."/>
            <person name="Wincker P."/>
            <person name="Lander E.S."/>
            <person name="Weissenbach J."/>
            <person name="Roest Crollius H."/>
        </authorList>
    </citation>
    <scope>NUCLEOTIDE SEQUENCE [LARGE SCALE GENOMIC DNA]</scope>
</reference>
<dbReference type="GO" id="GO:0000715">
    <property type="term" value="P:nucleotide-excision repair, DNA damage recognition"/>
    <property type="evidence" value="ECO:0007669"/>
    <property type="project" value="TreeGrafter"/>
</dbReference>
<dbReference type="PROSITE" id="PS00752">
    <property type="entry name" value="XPA_1"/>
    <property type="match status" value="1"/>
</dbReference>
<dbReference type="Pfam" id="PF01286">
    <property type="entry name" value="XPA_N"/>
    <property type="match status" value="1"/>
</dbReference>